<proteinExistence type="predicted"/>
<dbReference type="RefSeq" id="WP_036757806.1">
    <property type="nucleotide sequence ID" value="NZ_CP035284.1"/>
</dbReference>
<protein>
    <submittedName>
        <fullName evidence="3">Helix-turn-helix protein</fullName>
    </submittedName>
</protein>
<sequence>MQNEPDPAWPRFVRTEEAARLLDLSPRTLEKHRCGGTGPVYRKLGGRVVYTIADLRAWIEGSARQSTSEMATAARCPDGRVAGSIGTGRGKAR</sequence>
<dbReference type="Pfam" id="PF12728">
    <property type="entry name" value="HTH_17"/>
    <property type="match status" value="1"/>
</dbReference>
<gene>
    <name evidence="3" type="ORF">ATH84_101851</name>
</gene>
<evidence type="ECO:0000256" key="1">
    <source>
        <dbReference type="SAM" id="MobiDB-lite"/>
    </source>
</evidence>
<dbReference type="InterPro" id="IPR009061">
    <property type="entry name" value="DNA-bd_dom_put_sf"/>
</dbReference>
<comment type="caution">
    <text evidence="3">The sequence shown here is derived from an EMBL/GenBank/DDBJ whole genome shotgun (WGS) entry which is preliminary data.</text>
</comment>
<evidence type="ECO:0000313" key="3">
    <source>
        <dbReference type="EMBL" id="REG45884.1"/>
    </source>
</evidence>
<evidence type="ECO:0000313" key="4">
    <source>
        <dbReference type="Proteomes" id="UP000256794"/>
    </source>
</evidence>
<dbReference type="EMBL" id="QUMX01000018">
    <property type="protein sequence ID" value="REG45884.1"/>
    <property type="molecule type" value="Genomic_DNA"/>
</dbReference>
<accession>A0AAQ0KL76</accession>
<dbReference type="Proteomes" id="UP000256794">
    <property type="component" value="Unassembled WGS sequence"/>
</dbReference>
<feature type="region of interest" description="Disordered" evidence="1">
    <location>
        <begin position="64"/>
        <end position="93"/>
    </location>
</feature>
<reference evidence="3 4" key="1">
    <citation type="submission" date="2018-08" db="EMBL/GenBank/DDBJ databases">
        <title>Genomic Encyclopedia of Archaeal and Bacterial Type Strains, Phase II (KMG-II): from individual species to whole genera.</title>
        <authorList>
            <person name="Goeker M."/>
        </authorList>
    </citation>
    <scope>NUCLEOTIDE SEQUENCE [LARGE SCALE GENOMIC DNA]</scope>
    <source>
        <strain evidence="3 4">DSM 582</strain>
    </source>
</reference>
<name>A0AAQ0KL76_PARVE</name>
<dbReference type="InterPro" id="IPR041657">
    <property type="entry name" value="HTH_17"/>
</dbReference>
<dbReference type="AlphaFoldDB" id="A0AAQ0KL76"/>
<keyword evidence="4" id="KW-1185">Reference proteome</keyword>
<dbReference type="SUPFAM" id="SSF46955">
    <property type="entry name" value="Putative DNA-binding domain"/>
    <property type="match status" value="1"/>
</dbReference>
<evidence type="ECO:0000259" key="2">
    <source>
        <dbReference type="Pfam" id="PF12728"/>
    </source>
</evidence>
<feature type="domain" description="Helix-turn-helix" evidence="2">
    <location>
        <begin position="14"/>
        <end position="61"/>
    </location>
</feature>
<organism evidence="3 4">
    <name type="scientific">Paracoccus versutus</name>
    <name type="common">Thiobacillus versutus</name>
    <dbReference type="NCBI Taxonomy" id="34007"/>
    <lineage>
        <taxon>Bacteria</taxon>
        <taxon>Pseudomonadati</taxon>
        <taxon>Pseudomonadota</taxon>
        <taxon>Alphaproteobacteria</taxon>
        <taxon>Rhodobacterales</taxon>
        <taxon>Paracoccaceae</taxon>
        <taxon>Paracoccus</taxon>
    </lineage>
</organism>